<name>A0A8J2KE65_9HEXA</name>
<protein>
    <submittedName>
        <fullName evidence="1">Uncharacterized protein</fullName>
    </submittedName>
</protein>
<keyword evidence="2" id="KW-1185">Reference proteome</keyword>
<gene>
    <name evidence="1" type="ORF">AFUS01_LOCUS25396</name>
</gene>
<feature type="non-terminal residue" evidence="1">
    <location>
        <position position="1"/>
    </location>
</feature>
<evidence type="ECO:0000313" key="2">
    <source>
        <dbReference type="Proteomes" id="UP000708208"/>
    </source>
</evidence>
<comment type="caution">
    <text evidence="1">The sequence shown here is derived from an EMBL/GenBank/DDBJ whole genome shotgun (WGS) entry which is preliminary data.</text>
</comment>
<sequence length="230" mass="25871">MEIDTIQNDSQDLPQAELEELFNAIVPIDQYGHNINDKVAQTFENVIKKDYSKTEVETFRDELKAPENAKLLGVPKVRQELWTSLSTKAKTSDARLQLIQQAISRGLVAISHLTDTLFSSADQVPKEIRVDITKKSLAAAKNLSIALNEMSNQRRQSLKPFLRKEVQNVVSSVKSTTFLFGDDLDAAIKLNKVATKFVRPEYNRFQPYSINRGRGNVSLNSRGHVRSRGG</sequence>
<dbReference type="AlphaFoldDB" id="A0A8J2KE65"/>
<proteinExistence type="predicted"/>
<reference evidence="1" key="1">
    <citation type="submission" date="2021-06" db="EMBL/GenBank/DDBJ databases">
        <authorList>
            <person name="Hodson N. C."/>
            <person name="Mongue J. A."/>
            <person name="Jaron S. K."/>
        </authorList>
    </citation>
    <scope>NUCLEOTIDE SEQUENCE</scope>
</reference>
<dbReference type="PANTHER" id="PTHR34239:SF2">
    <property type="entry name" value="TRANSPOSABLE ELEMENT P TRANSPOSASE_THAP9 CONSERVED DOMAIN-CONTAINING PROTEIN"/>
    <property type="match status" value="1"/>
</dbReference>
<organism evidence="1 2">
    <name type="scientific">Allacma fusca</name>
    <dbReference type="NCBI Taxonomy" id="39272"/>
    <lineage>
        <taxon>Eukaryota</taxon>
        <taxon>Metazoa</taxon>
        <taxon>Ecdysozoa</taxon>
        <taxon>Arthropoda</taxon>
        <taxon>Hexapoda</taxon>
        <taxon>Collembola</taxon>
        <taxon>Symphypleona</taxon>
        <taxon>Sminthuridae</taxon>
        <taxon>Allacma</taxon>
    </lineage>
</organism>
<dbReference type="OrthoDB" id="6140287at2759"/>
<dbReference type="Proteomes" id="UP000708208">
    <property type="component" value="Unassembled WGS sequence"/>
</dbReference>
<dbReference type="PANTHER" id="PTHR34239">
    <property type="entry name" value="APPLE DOMAIN-CONTAINING PROTEIN"/>
    <property type="match status" value="1"/>
</dbReference>
<dbReference type="EMBL" id="CAJVCH010327576">
    <property type="protein sequence ID" value="CAG7786847.1"/>
    <property type="molecule type" value="Genomic_DNA"/>
</dbReference>
<accession>A0A8J2KE65</accession>
<evidence type="ECO:0000313" key="1">
    <source>
        <dbReference type="EMBL" id="CAG7786847.1"/>
    </source>
</evidence>